<dbReference type="InterPro" id="IPR013087">
    <property type="entry name" value="Znf_C2H2_type"/>
</dbReference>
<dbReference type="InterPro" id="IPR052426">
    <property type="entry name" value="Plant_dev_regulator"/>
</dbReference>
<evidence type="ECO:0000313" key="11">
    <source>
        <dbReference type="EMBL" id="CAI0470645.1"/>
    </source>
</evidence>
<evidence type="ECO:0000256" key="8">
    <source>
        <dbReference type="PROSITE-ProRule" id="PRU00042"/>
    </source>
</evidence>
<comment type="caution">
    <text evidence="11">The sequence shown here is derived from an EMBL/GenBank/DDBJ whole genome shotgun (WGS) entry which is preliminary data.</text>
</comment>
<feature type="compositionally biased region" description="Basic and acidic residues" evidence="9">
    <location>
        <begin position="130"/>
        <end position="143"/>
    </location>
</feature>
<accession>A0AAV0PIM4</accession>
<dbReference type="Proteomes" id="UP001154282">
    <property type="component" value="Unassembled WGS sequence"/>
</dbReference>
<dbReference type="PROSITE" id="PS50157">
    <property type="entry name" value="ZINC_FINGER_C2H2_2"/>
    <property type="match status" value="1"/>
</dbReference>
<dbReference type="PANTHER" id="PTHR45801:SF111">
    <property type="entry name" value="C2H2 AND C2HC ZINC FINGERS SUPERFAMILY PROTEIN"/>
    <property type="match status" value="1"/>
</dbReference>
<evidence type="ECO:0000256" key="9">
    <source>
        <dbReference type="SAM" id="MobiDB-lite"/>
    </source>
</evidence>
<keyword evidence="7" id="KW-0539">Nucleus</keyword>
<evidence type="ECO:0000256" key="3">
    <source>
        <dbReference type="ARBA" id="ARBA00022771"/>
    </source>
</evidence>
<evidence type="ECO:0000313" key="12">
    <source>
        <dbReference type="Proteomes" id="UP001154282"/>
    </source>
</evidence>
<keyword evidence="2" id="KW-0479">Metal-binding</keyword>
<evidence type="ECO:0000256" key="1">
    <source>
        <dbReference type="ARBA" id="ARBA00004123"/>
    </source>
</evidence>
<dbReference type="PROSITE" id="PS00028">
    <property type="entry name" value="ZINC_FINGER_C2H2_1"/>
    <property type="match status" value="1"/>
</dbReference>
<dbReference type="SUPFAM" id="SSF57667">
    <property type="entry name" value="beta-beta-alpha zinc fingers"/>
    <property type="match status" value="1"/>
</dbReference>
<reference evidence="11" key="1">
    <citation type="submission" date="2022-08" db="EMBL/GenBank/DDBJ databases">
        <authorList>
            <person name="Gutierrez-Valencia J."/>
        </authorList>
    </citation>
    <scope>NUCLEOTIDE SEQUENCE</scope>
</reference>
<evidence type="ECO:0000256" key="6">
    <source>
        <dbReference type="ARBA" id="ARBA00023163"/>
    </source>
</evidence>
<keyword evidence="3 8" id="KW-0863">Zinc-finger</keyword>
<sequence length="172" mass="18537">MSSGSFFLINIPGLQEMNLGQHSGTDNPTHIVWTVDDHDGGATKSYTCAFCKRGFSNAQALGGHMNIHRKDRAKLKEAAEDLYRNQTLLSLDISSRDTSSSSTSPPPSEDALGIINTTQPPPPPPQPVMETEREQVLDLELRLGPEPPPPTTSETLPSTSSPPGTSTRGLFL</sequence>
<dbReference type="AlphaFoldDB" id="A0AAV0PIM4"/>
<evidence type="ECO:0000259" key="10">
    <source>
        <dbReference type="PROSITE" id="PS50157"/>
    </source>
</evidence>
<feature type="compositionally biased region" description="Low complexity" evidence="9">
    <location>
        <begin position="90"/>
        <end position="103"/>
    </location>
</feature>
<feature type="region of interest" description="Disordered" evidence="9">
    <location>
        <begin position="90"/>
        <end position="172"/>
    </location>
</feature>
<name>A0AAV0PIM4_9ROSI</name>
<keyword evidence="6" id="KW-0804">Transcription</keyword>
<dbReference type="PANTHER" id="PTHR45801">
    <property type="entry name" value="OS07G0101800 PROTEIN"/>
    <property type="match status" value="1"/>
</dbReference>
<keyword evidence="12" id="KW-1185">Reference proteome</keyword>
<feature type="domain" description="C2H2-type" evidence="10">
    <location>
        <begin position="46"/>
        <end position="73"/>
    </location>
</feature>
<dbReference type="GO" id="GO:0005634">
    <property type="term" value="C:nucleus"/>
    <property type="evidence" value="ECO:0007669"/>
    <property type="project" value="UniProtKB-SubCell"/>
</dbReference>
<feature type="compositionally biased region" description="Low complexity" evidence="9">
    <location>
        <begin position="152"/>
        <end position="172"/>
    </location>
</feature>
<dbReference type="Gene3D" id="3.30.160.60">
    <property type="entry name" value="Classic Zinc Finger"/>
    <property type="match status" value="1"/>
</dbReference>
<organism evidence="11 12">
    <name type="scientific">Linum tenue</name>
    <dbReference type="NCBI Taxonomy" id="586396"/>
    <lineage>
        <taxon>Eukaryota</taxon>
        <taxon>Viridiplantae</taxon>
        <taxon>Streptophyta</taxon>
        <taxon>Embryophyta</taxon>
        <taxon>Tracheophyta</taxon>
        <taxon>Spermatophyta</taxon>
        <taxon>Magnoliopsida</taxon>
        <taxon>eudicotyledons</taxon>
        <taxon>Gunneridae</taxon>
        <taxon>Pentapetalae</taxon>
        <taxon>rosids</taxon>
        <taxon>fabids</taxon>
        <taxon>Malpighiales</taxon>
        <taxon>Linaceae</taxon>
        <taxon>Linum</taxon>
    </lineage>
</organism>
<dbReference type="EMBL" id="CAMGYJ010000009">
    <property type="protein sequence ID" value="CAI0470645.1"/>
    <property type="molecule type" value="Genomic_DNA"/>
</dbReference>
<proteinExistence type="predicted"/>
<evidence type="ECO:0000256" key="5">
    <source>
        <dbReference type="ARBA" id="ARBA00023015"/>
    </source>
</evidence>
<dbReference type="InterPro" id="IPR036236">
    <property type="entry name" value="Znf_C2H2_sf"/>
</dbReference>
<keyword evidence="4" id="KW-0862">Zinc</keyword>
<evidence type="ECO:0000256" key="7">
    <source>
        <dbReference type="ARBA" id="ARBA00023242"/>
    </source>
</evidence>
<protein>
    <recommendedName>
        <fullName evidence="10">C2H2-type domain-containing protein</fullName>
    </recommendedName>
</protein>
<dbReference type="GO" id="GO:0008270">
    <property type="term" value="F:zinc ion binding"/>
    <property type="evidence" value="ECO:0007669"/>
    <property type="project" value="UniProtKB-KW"/>
</dbReference>
<keyword evidence="5" id="KW-0805">Transcription regulation</keyword>
<gene>
    <name evidence="11" type="ORF">LITE_LOCUS38637</name>
</gene>
<comment type="subcellular location">
    <subcellularLocation>
        <location evidence="1">Nucleus</location>
    </subcellularLocation>
</comment>
<evidence type="ECO:0000256" key="2">
    <source>
        <dbReference type="ARBA" id="ARBA00022723"/>
    </source>
</evidence>
<evidence type="ECO:0000256" key="4">
    <source>
        <dbReference type="ARBA" id="ARBA00022833"/>
    </source>
</evidence>